<dbReference type="PROSITE" id="PS51318">
    <property type="entry name" value="TAT"/>
    <property type="match status" value="1"/>
</dbReference>
<name>A0A0A2XI62_9PAST</name>
<gene>
    <name evidence="2" type="ORF">P375_06755</name>
</gene>
<accession>A0A0A2XI62</accession>
<dbReference type="InterPro" id="IPR006311">
    <property type="entry name" value="TAT_signal"/>
</dbReference>
<organism evidence="2 3">
    <name type="scientific">Gallibacterium genomosp. 2</name>
    <dbReference type="NCBI Taxonomy" id="155517"/>
    <lineage>
        <taxon>Bacteria</taxon>
        <taxon>Pseudomonadati</taxon>
        <taxon>Pseudomonadota</taxon>
        <taxon>Gammaproteobacteria</taxon>
        <taxon>Pasteurellales</taxon>
        <taxon>Pasteurellaceae</taxon>
        <taxon>Gallibacterium</taxon>
    </lineage>
</organism>
<dbReference type="PANTHER" id="PTHR31377:SF0">
    <property type="entry name" value="AGMATINE DEIMINASE-RELATED"/>
    <property type="match status" value="1"/>
</dbReference>
<dbReference type="Pfam" id="PF04371">
    <property type="entry name" value="PAD_porph"/>
    <property type="match status" value="1"/>
</dbReference>
<dbReference type="PANTHER" id="PTHR31377">
    <property type="entry name" value="AGMATINE DEIMINASE-RELATED"/>
    <property type="match status" value="1"/>
</dbReference>
<dbReference type="EMBL" id="JPXY01000029">
    <property type="protein sequence ID" value="KGQ31858.1"/>
    <property type="molecule type" value="Genomic_DNA"/>
</dbReference>
<proteinExistence type="predicted"/>
<dbReference type="GO" id="GO:0047632">
    <property type="term" value="F:agmatine deiminase activity"/>
    <property type="evidence" value="ECO:0007669"/>
    <property type="project" value="TreeGrafter"/>
</dbReference>
<dbReference type="Gene3D" id="3.75.10.10">
    <property type="entry name" value="L-arginine/glycine Amidinotransferase, Chain A"/>
    <property type="match status" value="1"/>
</dbReference>
<dbReference type="GO" id="GO:0009446">
    <property type="term" value="P:putrescine biosynthetic process"/>
    <property type="evidence" value="ECO:0007669"/>
    <property type="project" value="InterPro"/>
</dbReference>
<dbReference type="InterPro" id="IPR007466">
    <property type="entry name" value="Peptidyl-Arg-deiminase_porph"/>
</dbReference>
<evidence type="ECO:0000256" key="1">
    <source>
        <dbReference type="ARBA" id="ARBA00022801"/>
    </source>
</evidence>
<reference evidence="2 3" key="1">
    <citation type="submission" date="2014-08" db="EMBL/GenBank/DDBJ databases">
        <title>Chaperone-usher fimbriae in a diverse selection of Gallibacterium genomes.</title>
        <authorList>
            <person name="Kudirkiene E."/>
            <person name="Bager R.J."/>
            <person name="Johnson T.J."/>
            <person name="Bojesen A.M."/>
        </authorList>
    </citation>
    <scope>NUCLEOTIDE SEQUENCE [LARGE SCALE GENOMIC DNA]</scope>
    <source>
        <strain evidence="2 3">CCM5976</strain>
    </source>
</reference>
<keyword evidence="1" id="KW-0378">Hydrolase</keyword>
<dbReference type="AlphaFoldDB" id="A0A0A2XI62"/>
<dbReference type="RefSeq" id="WP_039135668.1">
    <property type="nucleotide sequence ID" value="NZ_JPXY01000029.1"/>
</dbReference>
<comment type="caution">
    <text evidence="2">The sequence shown here is derived from an EMBL/GenBank/DDBJ whole genome shotgun (WGS) entry which is preliminary data.</text>
</comment>
<evidence type="ECO:0000313" key="2">
    <source>
        <dbReference type="EMBL" id="KGQ31858.1"/>
    </source>
</evidence>
<dbReference type="SUPFAM" id="SSF55909">
    <property type="entry name" value="Pentein"/>
    <property type="match status" value="1"/>
</dbReference>
<evidence type="ECO:0000313" key="3">
    <source>
        <dbReference type="Proteomes" id="UP000030418"/>
    </source>
</evidence>
<evidence type="ECO:0008006" key="4">
    <source>
        <dbReference type="Google" id="ProtNLM"/>
    </source>
</evidence>
<protein>
    <recommendedName>
        <fullName evidence="4">Agmatine deiminase</fullName>
    </recommendedName>
</protein>
<sequence>MMKRRDFLLGAGALALSPYFLRHAQATNSGASQYLMPSESAPHQATWMAYGATAGAWGTTGMYGMARRAARADLMRIAANLSRFEPVNMLVNPNEMEEARAVLAQVKGELAQSDLREYSATGVFTNGRAIPNIEAGGKISLIAAPLNDLWVRDTAPLFVRDENGKRAAVDFNFNGWGQADTGAQGWRKDPAKREHGIVDQPIGKDQKIAAFVAKYTHSPLVKTWLVMEGGGIEVDGKGNAICTESCILNDNRNPNRSKAEVEQELHRVLGVNNITWLKGLKARDITDAHIDFYARFTDDDSVLCAIDDEPESPDYSVTRDNLRVLKQHHRNVIELHTPNYETVQAAVEARQYKGFRFNEDGFAAGYIGFYVANGCIILPQFGDPDADREAFDIVSQSHPDRTVLQIATDGIANGGGSIHCATQQEIPE</sequence>
<dbReference type="Proteomes" id="UP000030418">
    <property type="component" value="Unassembled WGS sequence"/>
</dbReference>
<dbReference type="GO" id="GO:0004668">
    <property type="term" value="F:protein-arginine deiminase activity"/>
    <property type="evidence" value="ECO:0007669"/>
    <property type="project" value="InterPro"/>
</dbReference>
<keyword evidence="3" id="KW-1185">Reference proteome</keyword>